<feature type="domain" description="Fork-head" evidence="13">
    <location>
        <begin position="516"/>
        <end position="589"/>
    </location>
</feature>
<accession>A0A8T0FKH8</accession>
<dbReference type="InterPro" id="IPR047412">
    <property type="entry name" value="FH_FOXP1_P2"/>
</dbReference>
<dbReference type="GO" id="GO:0000978">
    <property type="term" value="F:RNA polymerase II cis-regulatory region sequence-specific DNA binding"/>
    <property type="evidence" value="ECO:0007669"/>
    <property type="project" value="TreeGrafter"/>
</dbReference>
<keyword evidence="6" id="KW-0805">Transcription regulation</keyword>
<feature type="compositionally biased region" description="Acidic residues" evidence="12">
    <location>
        <begin position="714"/>
        <end position="726"/>
    </location>
</feature>
<comment type="caution">
    <text evidence="14">The sequence shown here is derived from an EMBL/GenBank/DDBJ whole genome shotgun (WGS) entry which is preliminary data.</text>
</comment>
<dbReference type="GO" id="GO:0005634">
    <property type="term" value="C:nucleus"/>
    <property type="evidence" value="ECO:0007669"/>
    <property type="project" value="UniProtKB-SubCell"/>
</dbReference>
<dbReference type="Proteomes" id="UP000807504">
    <property type="component" value="Unassembled WGS sequence"/>
</dbReference>
<evidence type="ECO:0000256" key="1">
    <source>
        <dbReference type="ARBA" id="ARBA00004123"/>
    </source>
</evidence>
<dbReference type="PANTHER" id="PTHR45796:SF4">
    <property type="entry name" value="FORKHEAD BOX P, ISOFORM C"/>
    <property type="match status" value="1"/>
</dbReference>
<feature type="region of interest" description="Disordered" evidence="12">
    <location>
        <begin position="695"/>
        <end position="753"/>
    </location>
</feature>
<feature type="region of interest" description="Disordered" evidence="12">
    <location>
        <begin position="452"/>
        <end position="486"/>
    </location>
</feature>
<dbReference type="CDD" id="cd20065">
    <property type="entry name" value="FH_FOXP2"/>
    <property type="match status" value="1"/>
</dbReference>
<dbReference type="FunFam" id="1.20.5.340:FF:000005">
    <property type="entry name" value="Forkhead box P1, isoform CRA_f"/>
    <property type="match status" value="1"/>
</dbReference>
<keyword evidence="5" id="KW-0862">Zinc</keyword>
<evidence type="ECO:0000256" key="2">
    <source>
        <dbReference type="ARBA" id="ARBA00022491"/>
    </source>
</evidence>
<feature type="compositionally biased region" description="Polar residues" evidence="12">
    <location>
        <begin position="388"/>
        <end position="406"/>
    </location>
</feature>
<sequence>MSKEKKERLSCVDYLLVVGLSIMRPHREVDCGQPSPVVPMRGSVIHNLSGDSQRKGCFLYARSDDEMMSHESYSENSAINLSTSQVTRGSSSAANGAGDSEDSQGSNKTVSKGCDVVTDNTPMSTAQLLMVPHQGQMQQFLSPAQIQQFLQQQALYYQRQQQHQQQQMKQLEAFIPHLQEQIQMNMLQQNQILQQLTNLPMEINPEKGTRHQLQAQLQQLSAQQHQLIQQLQQSHRQYLMTASPYNTPAQGEKCDSNSTPWKNNEELNITNGNHVTPASTSQPQNGQQNVGSPSLTPPTNRRTATPKEESQTHLLFGHGVCKWPGCETFCDDYQDFLKHMNLEHQLDDRSTAQARVQMQVVSQLEIQLDKEKNRLQAMMEHLHMKTSASGNLEMGNPTNKNTNNCKLPSSKPLHPSPPLNLLPPCNQMPLSMSSMSSSILNIPSRLLPPLSQPLLQPSSTGPIRRRLSDKGYHHSMSDPHGYPEPPVRRRAAERVNLDITEEITRNREFYKNADVRPPFTYASLIRQAIIESPERQLTLNEIYNWFQNTFCYFRRNAATWKNAVRHNLSLHKCFMRVENIKGAVWTVDEIEFYKRRPQRLQERIGTLSLGLQDAQSPPNCSKGYTDSLHAAQMNSNKMSNYVSSITSLGDMTPTHHAISTSGNVSSCALTDAENFVSSLVCHGLTVNEQRKIRVKQEPSNEDMTDLGERYLVEEPAEASGPEEAEDLSTPQNTGCLGQPPSRARSSITRPNSK</sequence>
<evidence type="ECO:0000256" key="8">
    <source>
        <dbReference type="ARBA" id="ARBA00023163"/>
    </source>
</evidence>
<dbReference type="InterPro" id="IPR036388">
    <property type="entry name" value="WH-like_DNA-bd_sf"/>
</dbReference>
<evidence type="ECO:0000256" key="10">
    <source>
        <dbReference type="PROSITE-ProRule" id="PRU00089"/>
    </source>
</evidence>
<evidence type="ECO:0000256" key="11">
    <source>
        <dbReference type="SAM" id="Coils"/>
    </source>
</evidence>
<dbReference type="SMART" id="SM00339">
    <property type="entry name" value="FH"/>
    <property type="match status" value="1"/>
</dbReference>
<proteinExistence type="predicted"/>
<keyword evidence="2" id="KW-0678">Repressor</keyword>
<evidence type="ECO:0000256" key="9">
    <source>
        <dbReference type="ARBA" id="ARBA00023242"/>
    </source>
</evidence>
<keyword evidence="7 10" id="KW-0238">DNA-binding</keyword>
<organism evidence="14 15">
    <name type="scientific">Argiope bruennichi</name>
    <name type="common">Wasp spider</name>
    <name type="synonym">Aranea bruennichi</name>
    <dbReference type="NCBI Taxonomy" id="94029"/>
    <lineage>
        <taxon>Eukaryota</taxon>
        <taxon>Metazoa</taxon>
        <taxon>Ecdysozoa</taxon>
        <taxon>Arthropoda</taxon>
        <taxon>Chelicerata</taxon>
        <taxon>Arachnida</taxon>
        <taxon>Araneae</taxon>
        <taxon>Araneomorphae</taxon>
        <taxon>Entelegynae</taxon>
        <taxon>Araneoidea</taxon>
        <taxon>Araneidae</taxon>
        <taxon>Argiope</taxon>
    </lineage>
</organism>
<reference evidence="14" key="1">
    <citation type="journal article" date="2020" name="bioRxiv">
        <title>Chromosome-level reference genome of the European wasp spider Argiope bruennichi: a resource for studies on range expansion and evolutionary adaptation.</title>
        <authorList>
            <person name="Sheffer M.M."/>
            <person name="Hoppe A."/>
            <person name="Krehenwinkel H."/>
            <person name="Uhl G."/>
            <person name="Kuss A.W."/>
            <person name="Jensen L."/>
            <person name="Jensen C."/>
            <person name="Gillespie R.G."/>
            <person name="Hoff K.J."/>
            <person name="Prost S."/>
        </authorList>
    </citation>
    <scope>NUCLEOTIDE SEQUENCE</scope>
</reference>
<keyword evidence="11" id="KW-0175">Coiled coil</keyword>
<evidence type="ECO:0000256" key="5">
    <source>
        <dbReference type="ARBA" id="ARBA00022833"/>
    </source>
</evidence>
<dbReference type="InterPro" id="IPR030456">
    <property type="entry name" value="TF_fork_head_CS_2"/>
</dbReference>
<evidence type="ECO:0000256" key="6">
    <source>
        <dbReference type="ARBA" id="ARBA00023015"/>
    </source>
</evidence>
<comment type="subcellular location">
    <subcellularLocation>
        <location evidence="1 10">Nucleus</location>
    </subcellularLocation>
</comment>
<feature type="region of interest" description="Disordered" evidence="12">
    <location>
        <begin position="388"/>
        <end position="415"/>
    </location>
</feature>
<evidence type="ECO:0000256" key="3">
    <source>
        <dbReference type="ARBA" id="ARBA00022723"/>
    </source>
</evidence>
<keyword evidence="3" id="KW-0479">Metal-binding</keyword>
<gene>
    <name evidence="14" type="ORF">HNY73_005901</name>
</gene>
<dbReference type="Gene3D" id="1.20.5.340">
    <property type="match status" value="1"/>
</dbReference>
<dbReference type="GO" id="GO:0008270">
    <property type="term" value="F:zinc ion binding"/>
    <property type="evidence" value="ECO:0007669"/>
    <property type="project" value="UniProtKB-KW"/>
</dbReference>
<dbReference type="InterPro" id="IPR050998">
    <property type="entry name" value="FOXP"/>
</dbReference>
<dbReference type="Pfam" id="PF16159">
    <property type="entry name" value="FOXP-CC"/>
    <property type="match status" value="1"/>
</dbReference>
<dbReference type="AlphaFoldDB" id="A0A8T0FKH8"/>
<feature type="region of interest" description="Disordered" evidence="12">
    <location>
        <begin position="82"/>
        <end position="112"/>
    </location>
</feature>
<dbReference type="Gene3D" id="1.10.10.10">
    <property type="entry name" value="Winged helix-like DNA-binding domain superfamily/Winged helix DNA-binding domain"/>
    <property type="match status" value="1"/>
</dbReference>
<dbReference type="PROSITE" id="PS50039">
    <property type="entry name" value="FORK_HEAD_3"/>
    <property type="match status" value="1"/>
</dbReference>
<evidence type="ECO:0000259" key="13">
    <source>
        <dbReference type="PROSITE" id="PS50039"/>
    </source>
</evidence>
<dbReference type="PRINTS" id="PR00053">
    <property type="entry name" value="FORKHEAD"/>
</dbReference>
<evidence type="ECO:0000256" key="12">
    <source>
        <dbReference type="SAM" id="MobiDB-lite"/>
    </source>
</evidence>
<reference evidence="14" key="2">
    <citation type="submission" date="2020-06" db="EMBL/GenBank/DDBJ databases">
        <authorList>
            <person name="Sheffer M."/>
        </authorList>
    </citation>
    <scope>NUCLEOTIDE SEQUENCE</scope>
</reference>
<feature type="compositionally biased region" description="Low complexity" evidence="12">
    <location>
        <begin position="89"/>
        <end position="98"/>
    </location>
</feature>
<dbReference type="InterPro" id="IPR036390">
    <property type="entry name" value="WH_DNA-bd_sf"/>
</dbReference>
<feature type="region of interest" description="Disordered" evidence="12">
    <location>
        <begin position="244"/>
        <end position="309"/>
    </location>
</feature>
<dbReference type="InterPro" id="IPR032354">
    <property type="entry name" value="FOXP-CC"/>
</dbReference>
<dbReference type="GO" id="GO:0000981">
    <property type="term" value="F:DNA-binding transcription factor activity, RNA polymerase II-specific"/>
    <property type="evidence" value="ECO:0007669"/>
    <property type="project" value="TreeGrafter"/>
</dbReference>
<evidence type="ECO:0000313" key="14">
    <source>
        <dbReference type="EMBL" id="KAF8790962.1"/>
    </source>
</evidence>
<evidence type="ECO:0000256" key="4">
    <source>
        <dbReference type="ARBA" id="ARBA00022771"/>
    </source>
</evidence>
<keyword evidence="15" id="KW-1185">Reference proteome</keyword>
<dbReference type="InterPro" id="IPR001766">
    <property type="entry name" value="Fork_head_dom"/>
</dbReference>
<dbReference type="Pfam" id="PF00250">
    <property type="entry name" value="Forkhead"/>
    <property type="match status" value="1"/>
</dbReference>
<dbReference type="PROSITE" id="PS00658">
    <property type="entry name" value="FORK_HEAD_2"/>
    <property type="match status" value="1"/>
</dbReference>
<feature type="DNA-binding region" description="Fork-head" evidence="10">
    <location>
        <begin position="516"/>
        <end position="589"/>
    </location>
</feature>
<feature type="coiled-coil region" evidence="11">
    <location>
        <begin position="210"/>
        <end position="237"/>
    </location>
</feature>
<feature type="compositionally biased region" description="Basic and acidic residues" evidence="12">
    <location>
        <begin position="466"/>
        <end position="477"/>
    </location>
</feature>
<name>A0A8T0FKH8_ARGBR</name>
<keyword evidence="9 10" id="KW-0539">Nucleus</keyword>
<keyword evidence="4" id="KW-0863">Zinc-finger</keyword>
<keyword evidence="8" id="KW-0804">Transcription</keyword>
<dbReference type="SUPFAM" id="SSF46785">
    <property type="entry name" value="Winged helix' DNA-binding domain"/>
    <property type="match status" value="1"/>
</dbReference>
<dbReference type="FunFam" id="1.10.10.10:FF:000010">
    <property type="entry name" value="Forkhead box P2 isoform B"/>
    <property type="match status" value="1"/>
</dbReference>
<dbReference type="EMBL" id="JABXBU010000011">
    <property type="protein sequence ID" value="KAF8790962.1"/>
    <property type="molecule type" value="Genomic_DNA"/>
</dbReference>
<evidence type="ECO:0000256" key="7">
    <source>
        <dbReference type="ARBA" id="ARBA00023125"/>
    </source>
</evidence>
<feature type="compositionally biased region" description="Polar residues" evidence="12">
    <location>
        <begin position="743"/>
        <end position="753"/>
    </location>
</feature>
<protein>
    <submittedName>
        <fullName evidence="14">Forkhead box protein P4 like protein</fullName>
    </submittedName>
</protein>
<feature type="compositionally biased region" description="Polar residues" evidence="12">
    <location>
        <begin position="256"/>
        <end position="303"/>
    </location>
</feature>
<evidence type="ECO:0000313" key="15">
    <source>
        <dbReference type="Proteomes" id="UP000807504"/>
    </source>
</evidence>
<dbReference type="PANTHER" id="PTHR45796">
    <property type="entry name" value="FORKHEAD BOX P, ISOFORM C"/>
    <property type="match status" value="1"/>
</dbReference>